<keyword evidence="2" id="KW-0813">Transport</keyword>
<dbReference type="PANTHER" id="PTHR42734:SF5">
    <property type="entry name" value="IRON TRANSPORT SYSTEM ATP-BINDING PROTEIN HI_0361-RELATED"/>
    <property type="match status" value="1"/>
</dbReference>
<dbReference type="PANTHER" id="PTHR42734">
    <property type="entry name" value="METAL TRANSPORT SYSTEM ATP-BINDING PROTEIN TM_0124-RELATED"/>
    <property type="match status" value="1"/>
</dbReference>
<sequence length="72" mass="7959">MNDDSQSNPIQVDVESFPRPEKIPIRFDETWFAYNSSPVVRDINFSIMPGEFAAILGPNGSGKTTLMKLALG</sequence>
<dbReference type="GO" id="GO:0005524">
    <property type="term" value="F:ATP binding"/>
    <property type="evidence" value="ECO:0007669"/>
    <property type="project" value="InterPro"/>
</dbReference>
<feature type="domain" description="ABC transporter" evidence="3">
    <location>
        <begin position="41"/>
        <end position="70"/>
    </location>
</feature>
<name>A0A382QJ83_9ZZZZ</name>
<dbReference type="InterPro" id="IPR003439">
    <property type="entry name" value="ABC_transporter-like_ATP-bd"/>
</dbReference>
<comment type="similarity">
    <text evidence="1">Belongs to the ABC transporter superfamily.</text>
</comment>
<organism evidence="4">
    <name type="scientific">marine metagenome</name>
    <dbReference type="NCBI Taxonomy" id="408172"/>
    <lineage>
        <taxon>unclassified sequences</taxon>
        <taxon>metagenomes</taxon>
        <taxon>ecological metagenomes</taxon>
    </lineage>
</organism>
<evidence type="ECO:0000259" key="3">
    <source>
        <dbReference type="Pfam" id="PF00005"/>
    </source>
</evidence>
<accession>A0A382QJ83</accession>
<reference evidence="4" key="1">
    <citation type="submission" date="2018-05" db="EMBL/GenBank/DDBJ databases">
        <authorList>
            <person name="Lanie J.A."/>
            <person name="Ng W.-L."/>
            <person name="Kazmierczak K.M."/>
            <person name="Andrzejewski T.M."/>
            <person name="Davidsen T.M."/>
            <person name="Wayne K.J."/>
            <person name="Tettelin H."/>
            <person name="Glass J.I."/>
            <person name="Rusch D."/>
            <person name="Podicherti R."/>
            <person name="Tsui H.-C.T."/>
            <person name="Winkler M.E."/>
        </authorList>
    </citation>
    <scope>NUCLEOTIDE SEQUENCE</scope>
</reference>
<dbReference type="Pfam" id="PF00005">
    <property type="entry name" value="ABC_tran"/>
    <property type="match status" value="1"/>
</dbReference>
<dbReference type="Gene3D" id="3.40.50.300">
    <property type="entry name" value="P-loop containing nucleotide triphosphate hydrolases"/>
    <property type="match status" value="1"/>
</dbReference>
<dbReference type="AlphaFoldDB" id="A0A382QJ83"/>
<evidence type="ECO:0000256" key="1">
    <source>
        <dbReference type="ARBA" id="ARBA00005417"/>
    </source>
</evidence>
<gene>
    <name evidence="4" type="ORF">METZ01_LOCUS338433</name>
</gene>
<protein>
    <recommendedName>
        <fullName evidence="3">ABC transporter domain-containing protein</fullName>
    </recommendedName>
</protein>
<dbReference type="GO" id="GO:0016887">
    <property type="term" value="F:ATP hydrolysis activity"/>
    <property type="evidence" value="ECO:0007669"/>
    <property type="project" value="InterPro"/>
</dbReference>
<proteinExistence type="inferred from homology"/>
<dbReference type="SUPFAM" id="SSF52540">
    <property type="entry name" value="P-loop containing nucleoside triphosphate hydrolases"/>
    <property type="match status" value="1"/>
</dbReference>
<evidence type="ECO:0000313" key="4">
    <source>
        <dbReference type="EMBL" id="SVC85579.1"/>
    </source>
</evidence>
<evidence type="ECO:0000256" key="2">
    <source>
        <dbReference type="ARBA" id="ARBA00022448"/>
    </source>
</evidence>
<dbReference type="EMBL" id="UINC01114924">
    <property type="protein sequence ID" value="SVC85579.1"/>
    <property type="molecule type" value="Genomic_DNA"/>
</dbReference>
<feature type="non-terminal residue" evidence="4">
    <location>
        <position position="72"/>
    </location>
</feature>
<dbReference type="InterPro" id="IPR050153">
    <property type="entry name" value="Metal_Ion_Import_ABC"/>
</dbReference>
<dbReference type="InterPro" id="IPR027417">
    <property type="entry name" value="P-loop_NTPase"/>
</dbReference>